<dbReference type="InterPro" id="IPR031009">
    <property type="entry name" value="Tcm_partner"/>
</dbReference>
<evidence type="ECO:0000313" key="1">
    <source>
        <dbReference type="EMBL" id="SOY57818.1"/>
    </source>
</evidence>
<dbReference type="AlphaFoldDB" id="A0A375BXG4"/>
<dbReference type="EMBL" id="OFSQ01000029">
    <property type="protein sequence ID" value="SOY57818.1"/>
    <property type="molecule type" value="Genomic_DNA"/>
</dbReference>
<dbReference type="OrthoDB" id="6802137at2"/>
<sequence length="397" mass="45290">MENFNIPQAYHTREQALVKHSLLQSYLEKLMLIMGAASQSRSGVELCYVDCFAGPWQDESEAMESTSIAISLRTLAACRLKLEKHGYRVKMRALYIEQDASAYARLERYLNKSTPRTIKSSCLKGDFVQLRADILRWVGNGPFCFFFVDPKGWTEVGVSTLEPLLRRPKSEFLINLMYDFVNRTMSIGDRKADMAELLGEPLDLEGLSPKERESRIVQTYRRNLKLRLPSSNPRFPPRAAHVQVLDPQKNRTKYHLVYLTSHPRGVIEFKLISEPVEKLQQMVRARNKASRKQEITGTGDLFGAESFFNSDAGHAGAAEVDRFWHTYLKKGPKTIDTHAFATILEDTDWFESDLDESLMRLIKAGKVTNLSADATRRTRHPLHYAGQGETLKWTGPD</sequence>
<comment type="caution">
    <text evidence="1">The sequence shown here is derived from an EMBL/GenBank/DDBJ whole genome shotgun (WGS) entry which is preliminary data.</text>
</comment>
<organism evidence="1">
    <name type="scientific">Cupriavidus taiwanensis</name>
    <dbReference type="NCBI Taxonomy" id="164546"/>
    <lineage>
        <taxon>Bacteria</taxon>
        <taxon>Pseudomonadati</taxon>
        <taxon>Pseudomonadota</taxon>
        <taxon>Betaproteobacteria</taxon>
        <taxon>Burkholderiales</taxon>
        <taxon>Burkholderiaceae</taxon>
        <taxon>Cupriavidus</taxon>
    </lineage>
</organism>
<dbReference type="RefSeq" id="WP_116357956.1">
    <property type="nucleotide sequence ID" value="NZ_LT976854.1"/>
</dbReference>
<dbReference type="NCBIfam" id="TIGR04474">
    <property type="entry name" value="tcm_partner"/>
    <property type="match status" value="1"/>
</dbReference>
<dbReference type="Proteomes" id="UP000256780">
    <property type="component" value="Chromosome CBM2587_b"/>
</dbReference>
<reference evidence="1" key="1">
    <citation type="submission" date="2018-01" db="EMBL/GenBank/DDBJ databases">
        <authorList>
            <person name="Clerissi C."/>
        </authorList>
    </citation>
    <scope>NUCLEOTIDE SEQUENCE</scope>
    <source>
        <strain evidence="1">Cupriavidus sp. LMG 19464</strain>
    </source>
</reference>
<protein>
    <recommendedName>
        <fullName evidence="2">Three-Cys-motif partner protein TcmP</fullName>
    </recommendedName>
</protein>
<evidence type="ECO:0008006" key="2">
    <source>
        <dbReference type="Google" id="ProtNLM"/>
    </source>
</evidence>
<gene>
    <name evidence="1" type="ORF">CBM2587_B10189</name>
</gene>
<accession>A0A375BXG4</accession>
<name>A0A375BXG4_9BURK</name>
<proteinExistence type="predicted"/>